<feature type="domain" description="Kinesin motor" evidence="11">
    <location>
        <begin position="28"/>
        <end position="387"/>
    </location>
</feature>
<dbReference type="GO" id="GO:0090307">
    <property type="term" value="P:mitotic spindle assembly"/>
    <property type="evidence" value="ECO:0007669"/>
    <property type="project" value="TreeGrafter"/>
</dbReference>
<keyword evidence="6 8" id="KW-0505">Motor protein</keyword>
<dbReference type="GO" id="GO:0008017">
    <property type="term" value="F:microtubule binding"/>
    <property type="evidence" value="ECO:0007669"/>
    <property type="project" value="InterPro"/>
</dbReference>
<evidence type="ECO:0000256" key="4">
    <source>
        <dbReference type="ARBA" id="ARBA00022741"/>
    </source>
</evidence>
<keyword evidence="5 8" id="KW-0067">ATP-binding</keyword>
<dbReference type="PROSITE" id="PS50067">
    <property type="entry name" value="KINESIN_MOTOR_2"/>
    <property type="match status" value="1"/>
</dbReference>
<evidence type="ECO:0000256" key="10">
    <source>
        <dbReference type="SAM" id="MobiDB-lite"/>
    </source>
</evidence>
<dbReference type="GO" id="GO:0008574">
    <property type="term" value="F:plus-end-directed microtubule motor activity"/>
    <property type="evidence" value="ECO:0007669"/>
    <property type="project" value="TreeGrafter"/>
</dbReference>
<comment type="subcellular location">
    <subcellularLocation>
        <location evidence="1">Cytoplasm</location>
        <location evidence="1">Cytoskeleton</location>
    </subcellularLocation>
</comment>
<dbReference type="PROSITE" id="PS00411">
    <property type="entry name" value="KINESIN_MOTOR_1"/>
    <property type="match status" value="1"/>
</dbReference>
<dbReference type="InterPro" id="IPR019821">
    <property type="entry name" value="Kinesin_motor_CS"/>
</dbReference>
<evidence type="ECO:0000259" key="11">
    <source>
        <dbReference type="PROSITE" id="PS50067"/>
    </source>
</evidence>
<evidence type="ECO:0000256" key="9">
    <source>
        <dbReference type="SAM" id="Coils"/>
    </source>
</evidence>
<evidence type="ECO:0000256" key="3">
    <source>
        <dbReference type="ARBA" id="ARBA00022701"/>
    </source>
</evidence>
<evidence type="ECO:0000313" key="12">
    <source>
        <dbReference type="EMBL" id="CAE8726506.1"/>
    </source>
</evidence>
<evidence type="ECO:0000256" key="8">
    <source>
        <dbReference type="PROSITE-ProRule" id="PRU00283"/>
    </source>
</evidence>
<keyword evidence="3" id="KW-0493">Microtubule</keyword>
<keyword evidence="2" id="KW-0963">Cytoplasm</keyword>
<sequence length="1580" mass="163772">MSMSVPPGVMAAASVSFDPAVAGAGGQGVRVVCRLRPMNEWEKRAGTVPAATASTERKEVAVVRMLGGGTRQVRSTFHFDDVLTSFSTQNEVFSSTLEPLIGEVLSGFEATAFAYGQTGTGKTYTMEGNLDSDEGRGLVPRAAASVFTQLAHVDYLDHTVTVSYLEIYNEELCDLLAAPHLHQKLDLKDVGSGRGVVCNGLSEVRVSNVDDILKLVSLAQERRRVAETRVNARSSRSHSIFTMKVRCRKAVVGGCGELENIGKLHLVDLAGSENAKKASQCFLDDGNIAPSASFASQALRAGQHGAGDEERERRNINQSLLTLGRVINALREGSGRVPYRDSKLTRLLQDALGGRCKTVIIATISPALGAVEETISTLTYAEQACGIKNRPVATSLFRTVRQGGNGDTNANSVSGCEYAELELKAAYLAQEVEEAQAALARQYREAQENAERALAAEARLGEAEVELGRKKREAEEQTYARHRLAAYADTQYDASGKLALALDATTAHGEDLTRRLAGRCSEAAAIKQQAREVCTEAEANATALTEATKSRAKEVAAAVAETYAAHRQATGVAAEITQEQQRILNDLLALLQKDVVCKLLGGSPSAKGASLEENLRALVAEARGALGAAGEATSAALGAAASALGQAGLEAGSLEKALLAAAARHQAAIEERCQRVGTEMQAARAALVAGASDATDALQLACLQSRKNGEELEQRLESTGRSPLAQLTAGGLEESSGQASQLLEGLAALLAHETGEEEPGTAQRWSTVLAALAACASRHEELAAVGGPQQALREALKKLQAELEAGADSTGSALKSASERLTAGQAVLDAASKTGLAAVTTKIGEADALLADAWGQQLGMLDALDSDLAEASRDQTASHAAQDIQQCADAAARDLVGSLATAVTSLAATRQQITREVAELEKQRAAEQAAVELLTKQREALQQDVSGLQASLATLGRELDLGRGQLASVQAAQQQGRERVLEAIISAAKSGLATLGQGLETGSAELNGHLNAATALSTEVASNAATAAERSGVFGSEVAAVVADWSQCVGSGCNTISKAQERAEEAAKDVATASGIAKGQFDCVGAMATEWGSGCDRVSALLESATKTHASDLRAAEGHLRPEWKTLREDATQAAETWANGIHQASSELGQASNYSAAASEALFGAKGASDGNGLRGTVARRRAQAEEQAACWEAGAAEHGTDLASLSAEAAQLKTKEADAAERRACCVTQLREQASILQSGAAQNCVAARTVVQGLEALTLPTDSAPLPAARRAAEAALTAGGMAVESLAAKAGSSMVAGAEEVTIGLCGAQAAAFQELGASVSEAAQSLYAAAENAAAAASHGEQASTADMERGLGFWHSAEDLRSKAVGAITASMDSAKNEAASATRAGSEQVLATLEKGGAARERAGAAATGMAAGAASALAQHQAALRQGLAGEPLAAFSETTEEEQKRGIRGMPARPETAERPNVNLRPRPRDEDLAAEFRNGGVAVAPKHPDPVVLPNSAVRRQASETDIWVDGDVDTENFCVNTVLGAATAKSRKPSPAKREAAKATPRSAASKGPTPTSRSVLGEVNRPGF</sequence>
<gene>
    <name evidence="12" type="ORF">PGLA2088_LOCUS44505</name>
</gene>
<dbReference type="InterPro" id="IPR047149">
    <property type="entry name" value="KIF11-like"/>
</dbReference>
<dbReference type="Gene3D" id="1.10.287.1490">
    <property type="match status" value="1"/>
</dbReference>
<dbReference type="Pfam" id="PF00225">
    <property type="entry name" value="Kinesin"/>
    <property type="match status" value="1"/>
</dbReference>
<evidence type="ECO:0000256" key="6">
    <source>
        <dbReference type="ARBA" id="ARBA00023175"/>
    </source>
</evidence>
<dbReference type="PANTHER" id="PTHR47970:SF12">
    <property type="entry name" value="KINESIN FAMILY MEMBER 11"/>
    <property type="match status" value="1"/>
</dbReference>
<dbReference type="Proteomes" id="UP000626109">
    <property type="component" value="Unassembled WGS sequence"/>
</dbReference>
<evidence type="ECO:0000256" key="1">
    <source>
        <dbReference type="ARBA" id="ARBA00004245"/>
    </source>
</evidence>
<dbReference type="GO" id="GO:0005876">
    <property type="term" value="C:spindle microtubule"/>
    <property type="evidence" value="ECO:0007669"/>
    <property type="project" value="TreeGrafter"/>
</dbReference>
<proteinExistence type="inferred from homology"/>
<dbReference type="InterPro" id="IPR001752">
    <property type="entry name" value="Kinesin_motor_dom"/>
</dbReference>
<protein>
    <recommendedName>
        <fullName evidence="11">Kinesin motor domain-containing protein</fullName>
    </recommendedName>
</protein>
<dbReference type="EMBL" id="CAJNNW010035235">
    <property type="protein sequence ID" value="CAE8726506.1"/>
    <property type="molecule type" value="Genomic_DNA"/>
</dbReference>
<feature type="binding site" evidence="8">
    <location>
        <begin position="116"/>
        <end position="123"/>
    </location>
    <ligand>
        <name>ATP</name>
        <dbReference type="ChEBI" id="CHEBI:30616"/>
    </ligand>
</feature>
<dbReference type="GO" id="GO:0051231">
    <property type="term" value="P:spindle elongation"/>
    <property type="evidence" value="ECO:0007669"/>
    <property type="project" value="TreeGrafter"/>
</dbReference>
<dbReference type="GO" id="GO:0005524">
    <property type="term" value="F:ATP binding"/>
    <property type="evidence" value="ECO:0007669"/>
    <property type="project" value="UniProtKB-UniRule"/>
</dbReference>
<dbReference type="InterPro" id="IPR027417">
    <property type="entry name" value="P-loop_NTPase"/>
</dbReference>
<organism evidence="12 13">
    <name type="scientific">Polarella glacialis</name>
    <name type="common">Dinoflagellate</name>
    <dbReference type="NCBI Taxonomy" id="89957"/>
    <lineage>
        <taxon>Eukaryota</taxon>
        <taxon>Sar</taxon>
        <taxon>Alveolata</taxon>
        <taxon>Dinophyceae</taxon>
        <taxon>Suessiales</taxon>
        <taxon>Suessiaceae</taxon>
        <taxon>Polarella</taxon>
    </lineage>
</organism>
<dbReference type="SMART" id="SM00129">
    <property type="entry name" value="KISc"/>
    <property type="match status" value="1"/>
</dbReference>
<accession>A0A813LDL5</accession>
<evidence type="ECO:0000256" key="5">
    <source>
        <dbReference type="ARBA" id="ARBA00022840"/>
    </source>
</evidence>
<dbReference type="GO" id="GO:0072686">
    <property type="term" value="C:mitotic spindle"/>
    <property type="evidence" value="ECO:0007669"/>
    <property type="project" value="TreeGrafter"/>
</dbReference>
<comment type="caution">
    <text evidence="12">The sequence shown here is derived from an EMBL/GenBank/DDBJ whole genome shotgun (WGS) entry which is preliminary data.</text>
</comment>
<keyword evidence="7" id="KW-0206">Cytoskeleton</keyword>
<reference evidence="12" key="1">
    <citation type="submission" date="2021-02" db="EMBL/GenBank/DDBJ databases">
        <authorList>
            <person name="Dougan E. K."/>
            <person name="Rhodes N."/>
            <person name="Thang M."/>
            <person name="Chan C."/>
        </authorList>
    </citation>
    <scope>NUCLEOTIDE SEQUENCE</scope>
</reference>
<keyword evidence="4 8" id="KW-0547">Nucleotide-binding</keyword>
<dbReference type="SUPFAM" id="SSF52540">
    <property type="entry name" value="P-loop containing nucleoside triphosphate hydrolases"/>
    <property type="match status" value="1"/>
</dbReference>
<dbReference type="GO" id="GO:0007018">
    <property type="term" value="P:microtubule-based movement"/>
    <property type="evidence" value="ECO:0007669"/>
    <property type="project" value="InterPro"/>
</dbReference>
<dbReference type="Gene3D" id="3.40.850.10">
    <property type="entry name" value="Kinesin motor domain"/>
    <property type="match status" value="1"/>
</dbReference>
<keyword evidence="9" id="KW-0175">Coiled coil</keyword>
<feature type="region of interest" description="Disordered" evidence="10">
    <location>
        <begin position="1536"/>
        <end position="1580"/>
    </location>
</feature>
<feature type="region of interest" description="Disordered" evidence="10">
    <location>
        <begin position="1445"/>
        <end position="1476"/>
    </location>
</feature>
<evidence type="ECO:0000313" key="13">
    <source>
        <dbReference type="Proteomes" id="UP000626109"/>
    </source>
</evidence>
<dbReference type="PRINTS" id="PR00380">
    <property type="entry name" value="KINESINHEAVY"/>
</dbReference>
<feature type="coiled-coil region" evidence="9">
    <location>
        <begin position="418"/>
        <end position="473"/>
    </location>
</feature>
<name>A0A813LDL5_POLGL</name>
<dbReference type="InterPro" id="IPR036961">
    <property type="entry name" value="Kinesin_motor_dom_sf"/>
</dbReference>
<evidence type="ECO:0000256" key="2">
    <source>
        <dbReference type="ARBA" id="ARBA00022490"/>
    </source>
</evidence>
<evidence type="ECO:0000256" key="7">
    <source>
        <dbReference type="ARBA" id="ARBA00023212"/>
    </source>
</evidence>
<feature type="coiled-coil region" evidence="9">
    <location>
        <begin position="903"/>
        <end position="958"/>
    </location>
</feature>
<dbReference type="PANTHER" id="PTHR47970">
    <property type="entry name" value="KINESIN-LIKE PROTEIN KIF11"/>
    <property type="match status" value="1"/>
</dbReference>
<comment type="similarity">
    <text evidence="8">Belongs to the TRAFAC class myosin-kinesin ATPase superfamily. Kinesin family.</text>
</comment>